<dbReference type="InterPro" id="IPR011663">
    <property type="entry name" value="UTRA"/>
</dbReference>
<dbReference type="RefSeq" id="WP_143949879.1">
    <property type="nucleotide sequence ID" value="NZ_BAABMB010000008.1"/>
</dbReference>
<dbReference type="PANTHER" id="PTHR44846:SF1">
    <property type="entry name" value="MANNOSYL-D-GLYCERATE TRANSPORT_METABOLISM SYSTEM REPRESSOR MNGR-RELATED"/>
    <property type="match status" value="1"/>
</dbReference>
<keyword evidence="1" id="KW-0805">Transcription regulation</keyword>
<feature type="domain" description="HTH gntR-type" evidence="4">
    <location>
        <begin position="18"/>
        <end position="86"/>
    </location>
</feature>
<dbReference type="GO" id="GO:0045892">
    <property type="term" value="P:negative regulation of DNA-templated transcription"/>
    <property type="evidence" value="ECO:0007669"/>
    <property type="project" value="TreeGrafter"/>
</dbReference>
<dbReference type="InterPro" id="IPR036390">
    <property type="entry name" value="WH_DNA-bd_sf"/>
</dbReference>
<organism evidence="5 6">
    <name type="scientific">Verticiella sediminum</name>
    <dbReference type="NCBI Taxonomy" id="1247510"/>
    <lineage>
        <taxon>Bacteria</taxon>
        <taxon>Pseudomonadati</taxon>
        <taxon>Pseudomonadota</taxon>
        <taxon>Betaproteobacteria</taxon>
        <taxon>Burkholderiales</taxon>
        <taxon>Alcaligenaceae</taxon>
        <taxon>Verticiella</taxon>
    </lineage>
</organism>
<dbReference type="PRINTS" id="PR00035">
    <property type="entry name" value="HTHGNTR"/>
</dbReference>
<dbReference type="SMART" id="SM00345">
    <property type="entry name" value="HTH_GNTR"/>
    <property type="match status" value="1"/>
</dbReference>
<dbReference type="AlphaFoldDB" id="A0A556AED2"/>
<dbReference type="InterPro" id="IPR050679">
    <property type="entry name" value="Bact_HTH_transcr_reg"/>
</dbReference>
<name>A0A556AED2_9BURK</name>
<reference evidence="5 6" key="1">
    <citation type="submission" date="2019-07" db="EMBL/GenBank/DDBJ databases">
        <title>Qingshengfaniella alkalisoli gen. nov., sp. nov., isolated from saline soil.</title>
        <authorList>
            <person name="Xu L."/>
            <person name="Huang X.-X."/>
            <person name="Sun J.-Q."/>
        </authorList>
    </citation>
    <scope>NUCLEOTIDE SEQUENCE [LARGE SCALE GENOMIC DNA]</scope>
    <source>
        <strain evidence="5 6">DSM 27279</strain>
    </source>
</reference>
<evidence type="ECO:0000313" key="5">
    <source>
        <dbReference type="EMBL" id="TSH91254.1"/>
    </source>
</evidence>
<gene>
    <name evidence="5" type="ORF">FOZ76_19105</name>
</gene>
<dbReference type="Pfam" id="PF07702">
    <property type="entry name" value="UTRA"/>
    <property type="match status" value="1"/>
</dbReference>
<evidence type="ECO:0000259" key="4">
    <source>
        <dbReference type="PROSITE" id="PS50949"/>
    </source>
</evidence>
<dbReference type="Gene3D" id="1.10.10.10">
    <property type="entry name" value="Winged helix-like DNA-binding domain superfamily/Winged helix DNA-binding domain"/>
    <property type="match status" value="1"/>
</dbReference>
<dbReference type="InterPro" id="IPR000524">
    <property type="entry name" value="Tscrpt_reg_HTH_GntR"/>
</dbReference>
<dbReference type="PANTHER" id="PTHR44846">
    <property type="entry name" value="MANNOSYL-D-GLYCERATE TRANSPORT/METABOLISM SYSTEM REPRESSOR MNGR-RELATED"/>
    <property type="match status" value="1"/>
</dbReference>
<accession>A0A556AED2</accession>
<dbReference type="CDD" id="cd07377">
    <property type="entry name" value="WHTH_GntR"/>
    <property type="match status" value="1"/>
</dbReference>
<dbReference type="InterPro" id="IPR036388">
    <property type="entry name" value="WH-like_DNA-bd_sf"/>
</dbReference>
<evidence type="ECO:0000256" key="2">
    <source>
        <dbReference type="ARBA" id="ARBA00023125"/>
    </source>
</evidence>
<dbReference type="SMART" id="SM00866">
    <property type="entry name" value="UTRA"/>
    <property type="match status" value="1"/>
</dbReference>
<sequence length="271" mass="29636">MNSAKPSNAALIRRSSGTALHRQLFMVLRDEIARGVYAGAGALPKEEDLCERFDVSRITVRRALADLAALGLVERRHGRGTFITGGPPRVRPTPSLSFLDSLREVASETEVSVVSAERVAPPSDMAALMQLAADEPALHVFRVRTAGGVPIMYTEAWVPGEVGKRITTAAMRKRPLYELMQDLGAVFGRVVQEITAQAATPDAAEHLQVEMGTPLIKLVRLIHDRDARPVQHLTSLLPPDRSRILMDIPGDKINTLDAGHIVHDTQIDARR</sequence>
<dbReference type="SUPFAM" id="SSF46785">
    <property type="entry name" value="Winged helix' DNA-binding domain"/>
    <property type="match status" value="1"/>
</dbReference>
<comment type="caution">
    <text evidence="5">The sequence shown here is derived from an EMBL/GenBank/DDBJ whole genome shotgun (WGS) entry which is preliminary data.</text>
</comment>
<dbReference type="Proteomes" id="UP000318405">
    <property type="component" value="Unassembled WGS sequence"/>
</dbReference>
<dbReference type="PROSITE" id="PS50949">
    <property type="entry name" value="HTH_GNTR"/>
    <property type="match status" value="1"/>
</dbReference>
<proteinExistence type="predicted"/>
<dbReference type="Pfam" id="PF00392">
    <property type="entry name" value="GntR"/>
    <property type="match status" value="1"/>
</dbReference>
<dbReference type="GO" id="GO:0003677">
    <property type="term" value="F:DNA binding"/>
    <property type="evidence" value="ECO:0007669"/>
    <property type="project" value="UniProtKB-KW"/>
</dbReference>
<dbReference type="GO" id="GO:0003700">
    <property type="term" value="F:DNA-binding transcription factor activity"/>
    <property type="evidence" value="ECO:0007669"/>
    <property type="project" value="InterPro"/>
</dbReference>
<evidence type="ECO:0000256" key="3">
    <source>
        <dbReference type="ARBA" id="ARBA00023163"/>
    </source>
</evidence>
<keyword evidence="3" id="KW-0804">Transcription</keyword>
<protein>
    <submittedName>
        <fullName evidence="5">GntR family transcriptional regulator</fullName>
    </submittedName>
</protein>
<evidence type="ECO:0000256" key="1">
    <source>
        <dbReference type="ARBA" id="ARBA00023015"/>
    </source>
</evidence>
<dbReference type="InterPro" id="IPR028978">
    <property type="entry name" value="Chorismate_lyase_/UTRA_dom_sf"/>
</dbReference>
<keyword evidence="2" id="KW-0238">DNA-binding</keyword>
<dbReference type="SUPFAM" id="SSF64288">
    <property type="entry name" value="Chorismate lyase-like"/>
    <property type="match status" value="1"/>
</dbReference>
<dbReference type="PRINTS" id="PR00037">
    <property type="entry name" value="HTHLACR"/>
</dbReference>
<dbReference type="Gene3D" id="3.40.1410.10">
    <property type="entry name" value="Chorismate lyase-like"/>
    <property type="match status" value="1"/>
</dbReference>
<dbReference type="EMBL" id="VLTJ01000037">
    <property type="protein sequence ID" value="TSH91254.1"/>
    <property type="molecule type" value="Genomic_DNA"/>
</dbReference>
<evidence type="ECO:0000313" key="6">
    <source>
        <dbReference type="Proteomes" id="UP000318405"/>
    </source>
</evidence>
<dbReference type="InterPro" id="IPR001034">
    <property type="entry name" value="DeoR_HTH"/>
</dbReference>
<dbReference type="OrthoDB" id="8584262at2"/>
<keyword evidence="6" id="KW-1185">Reference proteome</keyword>